<accession>A0ABX3YQQ6</accession>
<feature type="region of interest" description="Disordered" evidence="1">
    <location>
        <begin position="66"/>
        <end position="86"/>
    </location>
</feature>
<proteinExistence type="predicted"/>
<organism evidence="2 3">
    <name type="scientific">Streptomyces pharetrae CZA14</name>
    <dbReference type="NCBI Taxonomy" id="1144883"/>
    <lineage>
        <taxon>Bacteria</taxon>
        <taxon>Bacillati</taxon>
        <taxon>Actinomycetota</taxon>
        <taxon>Actinomycetes</taxon>
        <taxon>Kitasatosporales</taxon>
        <taxon>Streptomycetaceae</taxon>
        <taxon>Streptomyces</taxon>
    </lineage>
</organism>
<dbReference type="EMBL" id="MRYD01000009">
    <property type="protein sequence ID" value="OSZ61799.1"/>
    <property type="molecule type" value="Genomic_DNA"/>
</dbReference>
<sequence length="329" mass="35042">MVVRGAVSCDAADHRVVRAGQPVRPVLQLLRDLFQPLGSVVQDPRGLHQGDVDVVRGHVLRRRGRRGGVRHGHLRAGRRQIPPQPGEFLGEPADLLGRLLGQPVRLLPLGAGAGELRLGPGTLRLTVAQPFVHVVARVTAHRPDGRSVTFCGQCGDVTVQLVDQGEQDQHHLIGVVAGFLQLGRAVQCAQQLVREGERMPLYDDEFQRLRGARCRRERAAGVTLALADLPADRGALRPLDGLVEGPGLLGQAVQLPAVGGAHGGDRRHEVPAGIHSGQAVRDGGAAGNGPVLEVLGLQLPMEVVQPQAGRVQPFPQQPGQTVGFFRVAP</sequence>
<evidence type="ECO:0000313" key="3">
    <source>
        <dbReference type="Proteomes" id="UP000194266"/>
    </source>
</evidence>
<dbReference type="Proteomes" id="UP000194266">
    <property type="component" value="Unassembled WGS sequence"/>
</dbReference>
<feature type="compositionally biased region" description="Basic residues" evidence="1">
    <location>
        <begin position="66"/>
        <end position="78"/>
    </location>
</feature>
<gene>
    <name evidence="2" type="ORF">OQI_03560</name>
</gene>
<comment type="caution">
    <text evidence="2">The sequence shown here is derived from an EMBL/GenBank/DDBJ whole genome shotgun (WGS) entry which is preliminary data.</text>
</comment>
<name>A0ABX3YQQ6_9ACTN</name>
<evidence type="ECO:0000256" key="1">
    <source>
        <dbReference type="SAM" id="MobiDB-lite"/>
    </source>
</evidence>
<reference evidence="2 3" key="1">
    <citation type="submission" date="2016-12" db="EMBL/GenBank/DDBJ databases">
        <title>Genome Mining:The Detection of Biosynthetic Gene Clusters to Aid in the Expression of Curamycin A produced by Streptomyces sp. strain CZA14.</title>
        <authorList>
            <person name="Durrell K.A."/>
            <person name="Kirby B.M."/>
            <person name="Khan W."/>
            <person name="Mthethwa T."/>
            <person name="Le Roes-Hill M."/>
        </authorList>
    </citation>
    <scope>NUCLEOTIDE SEQUENCE [LARGE SCALE GENOMIC DNA]</scope>
    <source>
        <strain evidence="2 3">CZA14</strain>
    </source>
</reference>
<protein>
    <submittedName>
        <fullName evidence="2">Uncharacterized protein</fullName>
    </submittedName>
</protein>
<evidence type="ECO:0000313" key="2">
    <source>
        <dbReference type="EMBL" id="OSZ61799.1"/>
    </source>
</evidence>
<keyword evidence="3" id="KW-1185">Reference proteome</keyword>